<evidence type="ECO:0000313" key="3">
    <source>
        <dbReference type="Proteomes" id="UP000241771"/>
    </source>
</evidence>
<protein>
    <submittedName>
        <fullName evidence="2">Alpha-amylase</fullName>
    </submittedName>
</protein>
<dbReference type="CDD" id="cd11349">
    <property type="entry name" value="AmyAc_3"/>
    <property type="match status" value="1"/>
</dbReference>
<dbReference type="GO" id="GO:0004556">
    <property type="term" value="F:alpha-amylase activity"/>
    <property type="evidence" value="ECO:0007669"/>
    <property type="project" value="TreeGrafter"/>
</dbReference>
<gene>
    <name evidence="2" type="ORF">C9I98_06590</name>
</gene>
<keyword evidence="3" id="KW-1185">Reference proteome</keyword>
<dbReference type="SUPFAM" id="SSF51445">
    <property type="entry name" value="(Trans)glycosidases"/>
    <property type="match status" value="1"/>
</dbReference>
<dbReference type="EMBL" id="PYMA01000003">
    <property type="protein sequence ID" value="PSW20514.1"/>
    <property type="molecule type" value="Genomic_DNA"/>
</dbReference>
<dbReference type="Pfam" id="PF00128">
    <property type="entry name" value="Alpha-amylase"/>
    <property type="match status" value="2"/>
</dbReference>
<evidence type="ECO:0000259" key="1">
    <source>
        <dbReference type="SMART" id="SM00642"/>
    </source>
</evidence>
<dbReference type="RefSeq" id="WP_107271755.1">
    <property type="nucleotide sequence ID" value="NZ_PYMA01000003.1"/>
</dbReference>
<dbReference type="SMART" id="SM00642">
    <property type="entry name" value="Aamy"/>
    <property type="match status" value="1"/>
</dbReference>
<feature type="domain" description="Glycosyl hydrolase family 13 catalytic" evidence="1">
    <location>
        <begin position="18"/>
        <end position="489"/>
    </location>
</feature>
<organism evidence="2 3">
    <name type="scientific">Photobacterium sanctipauli</name>
    <dbReference type="NCBI Taxonomy" id="1342794"/>
    <lineage>
        <taxon>Bacteria</taxon>
        <taxon>Pseudomonadati</taxon>
        <taxon>Pseudomonadota</taxon>
        <taxon>Gammaproteobacteria</taxon>
        <taxon>Vibrionales</taxon>
        <taxon>Vibrionaceae</taxon>
        <taxon>Photobacterium</taxon>
    </lineage>
</organism>
<dbReference type="Gene3D" id="3.20.20.80">
    <property type="entry name" value="Glycosidases"/>
    <property type="match status" value="2"/>
</dbReference>
<comment type="caution">
    <text evidence="2">The sequence shown here is derived from an EMBL/GenBank/DDBJ whole genome shotgun (WGS) entry which is preliminary data.</text>
</comment>
<dbReference type="PANTHER" id="PTHR10357:SF205">
    <property type="entry name" value="O-GLYCOSYL HYDROLASE FAMILY 13"/>
    <property type="match status" value="1"/>
</dbReference>
<proteinExistence type="predicted"/>
<reference evidence="2 3" key="1">
    <citation type="submission" date="2018-01" db="EMBL/GenBank/DDBJ databases">
        <title>Whole genome sequencing of Histamine producing bacteria.</title>
        <authorList>
            <person name="Butler K."/>
        </authorList>
    </citation>
    <scope>NUCLEOTIDE SEQUENCE [LARGE SCALE GENOMIC DNA]</scope>
    <source>
        <strain evidence="2 3">DSM 100436</strain>
    </source>
</reference>
<sequence length="610" mass="69019">MTDVIQPISKNRKQVVYQVFTRLFGNTNTTNKPWGTLEENGVGKFNDFTDKALSEIKQLGVSHIWYTGVPHHALVRDYSEFGIEDDHPSVVKGRAGSPYAVKDYYNVNPDLAVDPANRLEEFKALVDRSHRNGLKVIIDIVPNHVARRYQGLTNPEGVEDFGASDDTSVAYHRDNNFYYIPGQDFKVPEPKGGYQPLGGEQHPTMVESFKESPAKWTGNGSRLAQPEFDDWYETVKVNYGVRPDGTKDFDELPAGFEHKYHAAHFEFWQQRSVPDSWVKFRDIALYWLALGVDGFRYDMAEMVPVEFWSFMNASIKQVNPDAFLMAEVYQPDLYRDYIHLGKMDYLYDKVDLYDTLKLVMQGTGSTDAIVEVQDQLMDIEHHMLHFLDNHDEQRVASPEFAGDANKGKPAMLVSAALSTSPTMVYFGQEVGEAGAEDAGFGLASRTTIFDYFGVPSHQRWMNNGEFDGGQLTQQERELREFYQRLLTFSLESSALMGEYVQLHSYNREQGASRSTGGNTGNGYDGQMFAFSRYDAEQKLLVIANFADKAKGEVTLRLPASLIDAWQLADGSYTLTEQLYKQKEIQLKVEGGEGQLTLKINALDSFIFALS</sequence>
<evidence type="ECO:0000313" key="2">
    <source>
        <dbReference type="EMBL" id="PSW20514.1"/>
    </source>
</evidence>
<dbReference type="Proteomes" id="UP000241771">
    <property type="component" value="Unassembled WGS sequence"/>
</dbReference>
<dbReference type="GO" id="GO:0009313">
    <property type="term" value="P:oligosaccharide catabolic process"/>
    <property type="evidence" value="ECO:0007669"/>
    <property type="project" value="TreeGrafter"/>
</dbReference>
<dbReference type="PANTHER" id="PTHR10357">
    <property type="entry name" value="ALPHA-AMYLASE FAMILY MEMBER"/>
    <property type="match status" value="1"/>
</dbReference>
<dbReference type="InterPro" id="IPR006047">
    <property type="entry name" value="GH13_cat_dom"/>
</dbReference>
<accession>A0A2T3NW40</accession>
<dbReference type="InterPro" id="IPR017853">
    <property type="entry name" value="GH"/>
</dbReference>
<dbReference type="AlphaFoldDB" id="A0A2T3NW40"/>
<name>A0A2T3NW40_9GAMM</name>